<evidence type="ECO:0000313" key="1">
    <source>
        <dbReference type="EMBL" id="MDB2000187.1"/>
    </source>
</evidence>
<name>A0A6N3HPZ6_CLOSY</name>
<gene>
    <name evidence="2" type="ORF">CSLFYP84_04124</name>
    <name evidence="1" type="ORF">PM006_08250</name>
</gene>
<organism evidence="2">
    <name type="scientific">Clostridium symbiosum</name>
    <name type="common">Bacteroides symbiosus</name>
    <dbReference type="NCBI Taxonomy" id="1512"/>
    <lineage>
        <taxon>Bacteria</taxon>
        <taxon>Bacillati</taxon>
        <taxon>Bacillota</taxon>
        <taxon>Clostridia</taxon>
        <taxon>Lachnospirales</taxon>
        <taxon>Lachnospiraceae</taxon>
        <taxon>Otoolea</taxon>
    </lineage>
</organism>
<reference evidence="1" key="2">
    <citation type="submission" date="2023-01" db="EMBL/GenBank/DDBJ databases">
        <title>Human gut microbiome strain richness.</title>
        <authorList>
            <person name="Chen-Liaw A."/>
        </authorList>
    </citation>
    <scope>NUCLEOTIDE SEQUENCE</scope>
    <source>
        <strain evidence="1">B1_m1001713B170214d0_201011</strain>
    </source>
</reference>
<sequence length="363" mass="42214">MKKQILSVLSWYQKIPYKIVRLLGKSNNFVNREMLAACKASESETKEYVSYRLRPKKMEAIPVLETLEEKSKIAIVIQGPLLLSDDFTLETAVFYKRCYPNAIVILSSWKGADEKTIEKLQVSGIIVVLSDLPQKPGNLNINYQVTNTYAGIRKAKELGAEFVCKTRTDQRLYHPNAIMHLLNLVNTFPVNNDDFTTKQKKRIVTVSMPYGDMFYPYCLSDFLYFGNTDDMLELFSIEPDSRGKGTGGKGMSRKRIAEEQIAPEIQILRSYIATMGGNNECTIRAYWQFVKNHIISINRNEIGLFWPKYENRYSENTHFGYYYQIEEEKAFHCYSFDFIHWLALYNGTLIYEPEYEKYAEYVL</sequence>
<evidence type="ECO:0000313" key="2">
    <source>
        <dbReference type="EMBL" id="VYU79026.1"/>
    </source>
</evidence>
<protein>
    <submittedName>
        <fullName evidence="1 2">WavE lipopolysaccharide synthesis</fullName>
    </submittedName>
</protein>
<dbReference type="Pfam" id="PF07507">
    <property type="entry name" value="WavE"/>
    <property type="match status" value="1"/>
</dbReference>
<dbReference type="EMBL" id="JAQLGM010000016">
    <property type="protein sequence ID" value="MDB2000187.1"/>
    <property type="molecule type" value="Genomic_DNA"/>
</dbReference>
<dbReference type="EMBL" id="CACRUA010000077">
    <property type="protein sequence ID" value="VYU79026.1"/>
    <property type="molecule type" value="Genomic_DNA"/>
</dbReference>
<dbReference type="AlphaFoldDB" id="A0A6N3HPZ6"/>
<accession>A0A6N3HPZ6</accession>
<dbReference type="InterPro" id="IPR011122">
    <property type="entry name" value="WavE"/>
</dbReference>
<proteinExistence type="predicted"/>
<dbReference type="RefSeq" id="WP_004462216.1">
    <property type="nucleotide sequence ID" value="NZ_CACRUA010000077.1"/>
</dbReference>
<reference evidence="2" key="1">
    <citation type="submission" date="2019-11" db="EMBL/GenBank/DDBJ databases">
        <authorList>
            <person name="Feng L."/>
        </authorList>
    </citation>
    <scope>NUCLEOTIDE SEQUENCE</scope>
    <source>
        <strain evidence="2">CsymbiosumLFYP84</strain>
    </source>
</reference>
<dbReference type="Proteomes" id="UP001300871">
    <property type="component" value="Unassembled WGS sequence"/>
</dbReference>